<dbReference type="Pfam" id="PF08263">
    <property type="entry name" value="LRRNT_2"/>
    <property type="match status" value="1"/>
</dbReference>
<dbReference type="OrthoDB" id="676979at2759"/>
<feature type="domain" description="Leucine-rich repeat-containing N-terminal plant-type" evidence="12">
    <location>
        <begin position="64"/>
        <end position="97"/>
    </location>
</feature>
<evidence type="ECO:0000259" key="12">
    <source>
        <dbReference type="Pfam" id="PF08263"/>
    </source>
</evidence>
<dbReference type="InterPro" id="IPR032675">
    <property type="entry name" value="LRR_dom_sf"/>
</dbReference>
<keyword evidence="6" id="KW-0677">Repeat</keyword>
<keyword evidence="14" id="KW-1185">Reference proteome</keyword>
<dbReference type="PANTHER" id="PTHR32093:SF124">
    <property type="entry name" value="POLLEN-SPECIFIC LEUCINE-RICH REPEAT EXTENSIN-LIKE PROTEIN 1"/>
    <property type="match status" value="1"/>
</dbReference>
<name>A0A9E7F727_9LILI</name>
<evidence type="ECO:0000256" key="3">
    <source>
        <dbReference type="ARBA" id="ARBA00022525"/>
    </source>
</evidence>
<keyword evidence="3" id="KW-0964">Secreted</keyword>
<dbReference type="Proteomes" id="UP001055439">
    <property type="component" value="Chromosome 2"/>
</dbReference>
<dbReference type="InterPro" id="IPR013210">
    <property type="entry name" value="LRR_N_plant-typ"/>
</dbReference>
<dbReference type="Pfam" id="PF00560">
    <property type="entry name" value="LRR_1"/>
    <property type="match status" value="1"/>
</dbReference>
<dbReference type="SUPFAM" id="SSF52058">
    <property type="entry name" value="L domain-like"/>
    <property type="match status" value="1"/>
</dbReference>
<feature type="non-terminal residue" evidence="13">
    <location>
        <position position="1"/>
    </location>
</feature>
<feature type="signal peptide" evidence="11">
    <location>
        <begin position="1"/>
        <end position="20"/>
    </location>
</feature>
<reference evidence="13" key="1">
    <citation type="submission" date="2022-05" db="EMBL/GenBank/DDBJ databases">
        <title>The Musa troglodytarum L. genome provides insights into the mechanism of non-climacteric behaviour and enrichment of carotenoids.</title>
        <authorList>
            <person name="Wang J."/>
        </authorList>
    </citation>
    <scope>NUCLEOTIDE SEQUENCE</scope>
    <source>
        <tissue evidence="13">Leaf</tissue>
    </source>
</reference>
<evidence type="ECO:0000256" key="1">
    <source>
        <dbReference type="ARBA" id="ARBA00004191"/>
    </source>
</evidence>
<keyword evidence="5 11" id="KW-0732">Signal</keyword>
<evidence type="ECO:0000313" key="14">
    <source>
        <dbReference type="Proteomes" id="UP001055439"/>
    </source>
</evidence>
<evidence type="ECO:0000256" key="11">
    <source>
        <dbReference type="SAM" id="SignalP"/>
    </source>
</evidence>
<dbReference type="PANTHER" id="PTHR32093">
    <property type="entry name" value="LEUCINE-RICH REPEAT EXTENSIN-LIKE PROTEIN 3-RELATED"/>
    <property type="match status" value="1"/>
</dbReference>
<dbReference type="Gene3D" id="3.80.10.10">
    <property type="entry name" value="Ribonuclease Inhibitor"/>
    <property type="match status" value="1"/>
</dbReference>
<keyword evidence="2" id="KW-0134">Cell wall</keyword>
<evidence type="ECO:0000256" key="5">
    <source>
        <dbReference type="ARBA" id="ARBA00022729"/>
    </source>
</evidence>
<dbReference type="AlphaFoldDB" id="A0A9E7F727"/>
<evidence type="ECO:0000256" key="2">
    <source>
        <dbReference type="ARBA" id="ARBA00022512"/>
    </source>
</evidence>
<proteinExistence type="predicted"/>
<evidence type="ECO:0000256" key="6">
    <source>
        <dbReference type="ARBA" id="ARBA00022737"/>
    </source>
</evidence>
<evidence type="ECO:0000256" key="4">
    <source>
        <dbReference type="ARBA" id="ARBA00022614"/>
    </source>
</evidence>
<evidence type="ECO:0000313" key="13">
    <source>
        <dbReference type="EMBL" id="URD88827.1"/>
    </source>
</evidence>
<accession>A0A9E7F727</accession>
<dbReference type="FunFam" id="3.80.10.10:FF:000224">
    <property type="entry name" value="Leucine-rich repeat extensin-like protein 1"/>
    <property type="match status" value="1"/>
</dbReference>
<evidence type="ECO:0000256" key="10">
    <source>
        <dbReference type="ARBA" id="ARBA00041871"/>
    </source>
</evidence>
<dbReference type="InterPro" id="IPR001611">
    <property type="entry name" value="Leu-rich_rpt"/>
</dbReference>
<dbReference type="InterPro" id="IPR051582">
    <property type="entry name" value="LRR_extensin-like_regulator"/>
</dbReference>
<dbReference type="EMBL" id="CP097504">
    <property type="protein sequence ID" value="URD88827.1"/>
    <property type="molecule type" value="Genomic_DNA"/>
</dbReference>
<keyword evidence="9" id="KW-0961">Cell wall biogenesis/degradation</keyword>
<evidence type="ECO:0000256" key="8">
    <source>
        <dbReference type="ARBA" id="ARBA00023278"/>
    </source>
</evidence>
<keyword evidence="4" id="KW-0433">Leucine-rich repeat</keyword>
<protein>
    <recommendedName>
        <fullName evidence="10">Cell wall hydroxyproline-rich glycoprotein</fullName>
    </recommendedName>
</protein>
<keyword evidence="7" id="KW-0325">Glycoprotein</keyword>
<sequence>FAILLCFSSLSHLFLTLSNAETASIVHHQLLALSEKGDLLDDLEFDVEIDAAIANPCLRCTYIALKAWKKAMYSDTHNFTGNWVSPDLCSYHGVFCTATPDDPSVNVVANIDINDIDIVGYLPVELGILADIALLHIKSNRLCSIIPQNISHLKLLHELDACNNRFVGLFPDVALRLLSLKHLDLRFNDFEGALLSALFDKELDAIFLNDNRFSSQMLDNFGNSKASVVVIDNNKIYGCLSNSIGKMTTTLNEFVLIKKLFSFR</sequence>
<evidence type="ECO:0000256" key="7">
    <source>
        <dbReference type="ARBA" id="ARBA00023180"/>
    </source>
</evidence>
<evidence type="ECO:0000256" key="9">
    <source>
        <dbReference type="ARBA" id="ARBA00023316"/>
    </source>
</evidence>
<keyword evidence="8" id="KW-0379">Hydroxylation</keyword>
<feature type="chain" id="PRO_5039220441" description="Cell wall hydroxyproline-rich glycoprotein" evidence="11">
    <location>
        <begin position="21"/>
        <end position="264"/>
    </location>
</feature>
<dbReference type="GO" id="GO:0071555">
    <property type="term" value="P:cell wall organization"/>
    <property type="evidence" value="ECO:0007669"/>
    <property type="project" value="UniProtKB-KW"/>
</dbReference>
<organism evidence="13 14">
    <name type="scientific">Musa troglodytarum</name>
    <name type="common">fe'i banana</name>
    <dbReference type="NCBI Taxonomy" id="320322"/>
    <lineage>
        <taxon>Eukaryota</taxon>
        <taxon>Viridiplantae</taxon>
        <taxon>Streptophyta</taxon>
        <taxon>Embryophyta</taxon>
        <taxon>Tracheophyta</taxon>
        <taxon>Spermatophyta</taxon>
        <taxon>Magnoliopsida</taxon>
        <taxon>Liliopsida</taxon>
        <taxon>Zingiberales</taxon>
        <taxon>Musaceae</taxon>
        <taxon>Musa</taxon>
    </lineage>
</organism>
<gene>
    <name evidence="13" type="ORF">MUK42_11814</name>
</gene>
<comment type="subcellular location">
    <subcellularLocation>
        <location evidence="1">Secreted</location>
        <location evidence="1">Cell wall</location>
    </subcellularLocation>
</comment>